<evidence type="ECO:0000256" key="3">
    <source>
        <dbReference type="ARBA" id="ARBA00022833"/>
    </source>
</evidence>
<organism evidence="6">
    <name type="scientific">marine metagenome</name>
    <dbReference type="NCBI Taxonomy" id="408172"/>
    <lineage>
        <taxon>unclassified sequences</taxon>
        <taxon>metagenomes</taxon>
        <taxon>ecological metagenomes</taxon>
    </lineage>
</organism>
<dbReference type="PANTHER" id="PTHR33337">
    <property type="entry name" value="GFA DOMAIN-CONTAINING PROTEIN"/>
    <property type="match status" value="1"/>
</dbReference>
<reference evidence="6" key="1">
    <citation type="submission" date="2018-05" db="EMBL/GenBank/DDBJ databases">
        <authorList>
            <person name="Lanie J.A."/>
            <person name="Ng W.-L."/>
            <person name="Kazmierczak K.M."/>
            <person name="Andrzejewski T.M."/>
            <person name="Davidsen T.M."/>
            <person name="Wayne K.J."/>
            <person name="Tettelin H."/>
            <person name="Glass J.I."/>
            <person name="Rusch D."/>
            <person name="Podicherti R."/>
            <person name="Tsui H.-C.T."/>
            <person name="Winkler M.E."/>
        </authorList>
    </citation>
    <scope>NUCLEOTIDE SEQUENCE</scope>
</reference>
<evidence type="ECO:0000256" key="4">
    <source>
        <dbReference type="ARBA" id="ARBA00023239"/>
    </source>
</evidence>
<gene>
    <name evidence="6" type="ORF">METZ01_LOCUS281884</name>
</gene>
<keyword evidence="4" id="KW-0456">Lyase</keyword>
<dbReference type="AlphaFoldDB" id="A0A382KX43"/>
<proteinExistence type="inferred from homology"/>
<accession>A0A382KX43</accession>
<evidence type="ECO:0000256" key="2">
    <source>
        <dbReference type="ARBA" id="ARBA00022723"/>
    </source>
</evidence>
<comment type="similarity">
    <text evidence="1">Belongs to the Gfa family.</text>
</comment>
<dbReference type="InterPro" id="IPR011057">
    <property type="entry name" value="Mss4-like_sf"/>
</dbReference>
<dbReference type="EMBL" id="UINC01083377">
    <property type="protein sequence ID" value="SVC29030.1"/>
    <property type="molecule type" value="Genomic_DNA"/>
</dbReference>
<dbReference type="Gene3D" id="3.90.1590.10">
    <property type="entry name" value="glutathione-dependent formaldehyde- activating enzyme (gfa)"/>
    <property type="match status" value="1"/>
</dbReference>
<evidence type="ECO:0000259" key="5">
    <source>
        <dbReference type="PROSITE" id="PS51891"/>
    </source>
</evidence>
<dbReference type="Pfam" id="PF04828">
    <property type="entry name" value="GFA"/>
    <property type="match status" value="1"/>
</dbReference>
<evidence type="ECO:0000256" key="1">
    <source>
        <dbReference type="ARBA" id="ARBA00005495"/>
    </source>
</evidence>
<evidence type="ECO:0000313" key="6">
    <source>
        <dbReference type="EMBL" id="SVC29030.1"/>
    </source>
</evidence>
<dbReference type="PANTHER" id="PTHR33337:SF33">
    <property type="entry name" value="CENP-V_GFA DOMAIN-CONTAINING PROTEIN"/>
    <property type="match status" value="1"/>
</dbReference>
<dbReference type="GO" id="GO:0046872">
    <property type="term" value="F:metal ion binding"/>
    <property type="evidence" value="ECO:0007669"/>
    <property type="project" value="UniProtKB-KW"/>
</dbReference>
<dbReference type="PROSITE" id="PS51891">
    <property type="entry name" value="CENP_V_GFA"/>
    <property type="match status" value="1"/>
</dbReference>
<protein>
    <recommendedName>
        <fullName evidence="5">CENP-V/GFA domain-containing protein</fullName>
    </recommendedName>
</protein>
<feature type="domain" description="CENP-V/GFA" evidence="5">
    <location>
        <begin position="8"/>
        <end position="126"/>
    </location>
</feature>
<dbReference type="InterPro" id="IPR006913">
    <property type="entry name" value="CENP-V/GFA"/>
</dbReference>
<dbReference type="SUPFAM" id="SSF51316">
    <property type="entry name" value="Mss4-like"/>
    <property type="match status" value="1"/>
</dbReference>
<dbReference type="GO" id="GO:0016846">
    <property type="term" value="F:carbon-sulfur lyase activity"/>
    <property type="evidence" value="ECO:0007669"/>
    <property type="project" value="InterPro"/>
</dbReference>
<name>A0A382KX43_9ZZZZ</name>
<sequence length="161" mass="18190">MPESFEPLSGGCACRQVRYKVVGEPLFTHACHCSDCQRTTGSAFVIHTVIAKDDLEIEGETKATTLPTGSGAGYDPYFCTNCGTFIWCKYHFSAKGVIVIRSGTLDDTTLVKPQAHVFTRYKLPWMTLPTDVPVFEEFFDRQEVWPEKSFEKWTELVNKYG</sequence>
<keyword evidence="2" id="KW-0479">Metal-binding</keyword>
<keyword evidence="3" id="KW-0862">Zinc</keyword>